<feature type="binding site" evidence="8">
    <location>
        <position position="204"/>
    </location>
    <ligand>
        <name>Zn(2+)</name>
        <dbReference type="ChEBI" id="CHEBI:29105"/>
        <label>2</label>
    </ligand>
</feature>
<dbReference type="GO" id="GO:0006508">
    <property type="term" value="P:proteolysis"/>
    <property type="evidence" value="ECO:0007669"/>
    <property type="project" value="UniProtKB-KW"/>
</dbReference>
<feature type="binding site" evidence="8">
    <location>
        <position position="313"/>
    </location>
    <ligand>
        <name>Zn(2+)</name>
        <dbReference type="ChEBI" id="CHEBI:29105"/>
        <label>2</label>
    </ligand>
</feature>
<feature type="binding site" evidence="8">
    <location>
        <position position="171"/>
    </location>
    <ligand>
        <name>Zn(2+)</name>
        <dbReference type="ChEBI" id="CHEBI:29105"/>
        <label>2</label>
    </ligand>
</feature>
<reference evidence="9" key="2">
    <citation type="journal article" date="2021" name="PeerJ">
        <title>Extensive microbial diversity within the chicken gut microbiome revealed by metagenomics and culture.</title>
        <authorList>
            <person name="Gilroy R."/>
            <person name="Ravi A."/>
            <person name="Getino M."/>
            <person name="Pursley I."/>
            <person name="Horton D.L."/>
            <person name="Alikhan N.F."/>
            <person name="Baker D."/>
            <person name="Gharbi K."/>
            <person name="Hall N."/>
            <person name="Watson M."/>
            <person name="Adriaenssens E.M."/>
            <person name="Foster-Nyarko E."/>
            <person name="Jarju S."/>
            <person name="Secka A."/>
            <person name="Antonio M."/>
            <person name="Oren A."/>
            <person name="Chaudhuri R.R."/>
            <person name="La Ragione R."/>
            <person name="Hildebrand F."/>
            <person name="Pallen M.J."/>
        </authorList>
    </citation>
    <scope>NUCLEOTIDE SEQUENCE</scope>
    <source>
        <strain evidence="9">CHK191-8634</strain>
    </source>
</reference>
<feature type="binding site" evidence="8">
    <location>
        <position position="63"/>
    </location>
    <ligand>
        <name>Zn(2+)</name>
        <dbReference type="ChEBI" id="CHEBI:29105"/>
        <label>1</label>
    </ligand>
</feature>
<dbReference type="Gene3D" id="2.40.30.40">
    <property type="entry name" value="Peptidase M42, domain 2"/>
    <property type="match status" value="1"/>
</dbReference>
<evidence type="ECO:0000256" key="8">
    <source>
        <dbReference type="PIRSR" id="PIRSR001123-2"/>
    </source>
</evidence>
<dbReference type="SUPFAM" id="SSF53187">
    <property type="entry name" value="Zn-dependent exopeptidases"/>
    <property type="match status" value="1"/>
</dbReference>
<gene>
    <name evidence="9" type="ORF">IAB67_08605</name>
</gene>
<dbReference type="InterPro" id="IPR008007">
    <property type="entry name" value="Peptidase_M42"/>
</dbReference>
<evidence type="ECO:0000256" key="3">
    <source>
        <dbReference type="ARBA" id="ARBA00022670"/>
    </source>
</evidence>
<evidence type="ECO:0000256" key="1">
    <source>
        <dbReference type="ARBA" id="ARBA00006272"/>
    </source>
</evidence>
<evidence type="ECO:0000313" key="10">
    <source>
        <dbReference type="Proteomes" id="UP000824073"/>
    </source>
</evidence>
<accession>A0A9D1LM17</accession>
<feature type="binding site" evidence="8">
    <location>
        <position position="171"/>
    </location>
    <ligand>
        <name>Zn(2+)</name>
        <dbReference type="ChEBI" id="CHEBI:29105"/>
        <label>1</label>
    </ligand>
</feature>
<reference evidence="9" key="1">
    <citation type="submission" date="2020-10" db="EMBL/GenBank/DDBJ databases">
        <authorList>
            <person name="Gilroy R."/>
        </authorList>
    </citation>
    <scope>NUCLEOTIDE SEQUENCE</scope>
    <source>
        <strain evidence="9">CHK191-8634</strain>
    </source>
</reference>
<dbReference type="PIRSF" id="PIRSF001123">
    <property type="entry name" value="PepA_GA"/>
    <property type="match status" value="1"/>
</dbReference>
<organism evidence="9 10">
    <name type="scientific">Candidatus Ventrousia excrementavium</name>
    <dbReference type="NCBI Taxonomy" id="2840961"/>
    <lineage>
        <taxon>Bacteria</taxon>
        <taxon>Bacillati</taxon>
        <taxon>Bacillota</taxon>
        <taxon>Clostridia</taxon>
        <taxon>Eubacteriales</taxon>
        <taxon>Clostridiaceae</taxon>
        <taxon>Clostridiaceae incertae sedis</taxon>
        <taxon>Candidatus Ventrousia</taxon>
    </lineage>
</organism>
<proteinExistence type="inferred from homology"/>
<dbReference type="AlphaFoldDB" id="A0A9D1LM17"/>
<evidence type="ECO:0000256" key="5">
    <source>
        <dbReference type="ARBA" id="ARBA00022801"/>
    </source>
</evidence>
<keyword evidence="5" id="KW-0378">Hydrolase</keyword>
<dbReference type="InterPro" id="IPR051464">
    <property type="entry name" value="Peptidase_M42_aminopept"/>
</dbReference>
<evidence type="ECO:0000256" key="6">
    <source>
        <dbReference type="PIRNR" id="PIRNR001123"/>
    </source>
</evidence>
<feature type="active site" description="Proton acceptor" evidence="7">
    <location>
        <position position="203"/>
    </location>
</feature>
<evidence type="ECO:0000256" key="7">
    <source>
        <dbReference type="PIRSR" id="PIRSR001123-1"/>
    </source>
</evidence>
<comment type="cofactor">
    <cofactor evidence="8">
        <name>a divalent metal cation</name>
        <dbReference type="ChEBI" id="CHEBI:60240"/>
    </cofactor>
    <text evidence="8">Binds 2 divalent metal cations per subunit.</text>
</comment>
<dbReference type="GO" id="GO:0046872">
    <property type="term" value="F:metal ion binding"/>
    <property type="evidence" value="ECO:0007669"/>
    <property type="project" value="UniProtKB-UniRule"/>
</dbReference>
<dbReference type="Gene3D" id="3.40.630.10">
    <property type="entry name" value="Zn peptidases"/>
    <property type="match status" value="1"/>
</dbReference>
<dbReference type="PANTHER" id="PTHR32481">
    <property type="entry name" value="AMINOPEPTIDASE"/>
    <property type="match status" value="1"/>
</dbReference>
<evidence type="ECO:0000256" key="4">
    <source>
        <dbReference type="ARBA" id="ARBA00022723"/>
    </source>
</evidence>
<protein>
    <submittedName>
        <fullName evidence="9">M20/M25/M40 family metallo-hydrolase</fullName>
    </submittedName>
</protein>
<comment type="similarity">
    <text evidence="1 6">Belongs to the peptidase M42 family.</text>
</comment>
<dbReference type="EMBL" id="DVMR01000064">
    <property type="protein sequence ID" value="HIU44339.1"/>
    <property type="molecule type" value="Genomic_DNA"/>
</dbReference>
<dbReference type="SUPFAM" id="SSF101821">
    <property type="entry name" value="Aminopeptidase/glucanase lid domain"/>
    <property type="match status" value="1"/>
</dbReference>
<dbReference type="Proteomes" id="UP000824073">
    <property type="component" value="Unassembled WGS sequence"/>
</dbReference>
<keyword evidence="4 8" id="KW-0479">Metal-binding</keyword>
<dbReference type="PANTHER" id="PTHR32481:SF0">
    <property type="entry name" value="AMINOPEPTIDASE YPDE-RELATED"/>
    <property type="match status" value="1"/>
</dbReference>
<dbReference type="GO" id="GO:0004177">
    <property type="term" value="F:aminopeptidase activity"/>
    <property type="evidence" value="ECO:0007669"/>
    <property type="project" value="UniProtKB-UniRule"/>
</dbReference>
<evidence type="ECO:0000256" key="2">
    <source>
        <dbReference type="ARBA" id="ARBA00022438"/>
    </source>
</evidence>
<feature type="binding site" evidence="8">
    <location>
        <position position="226"/>
    </location>
    <ligand>
        <name>Zn(2+)</name>
        <dbReference type="ChEBI" id="CHEBI:29105"/>
        <label>1</label>
    </ligand>
</feature>
<dbReference type="Pfam" id="PF05343">
    <property type="entry name" value="Peptidase_M42"/>
    <property type="match status" value="1"/>
</dbReference>
<comment type="caution">
    <text evidence="9">The sequence shown here is derived from an EMBL/GenBank/DDBJ whole genome shotgun (WGS) entry which is preliminary data.</text>
</comment>
<dbReference type="InterPro" id="IPR023367">
    <property type="entry name" value="Peptidase_M42_dom2"/>
</dbReference>
<name>A0A9D1LM17_9CLOT</name>
<evidence type="ECO:0000313" key="9">
    <source>
        <dbReference type="EMBL" id="HIU44339.1"/>
    </source>
</evidence>
<sequence>MFNIVETQKKLVAAALPSGFEKNVGEVLAELARPFVDEVYTDVMGNVICHKKGDGKRLMMPAHMDTIGFMATYIEDGGFVRFEGIGGHTPITLVGVPVRFESGVCGCIRLANQGELLGKPANTVKLSDLYIDIGAKDKEEAEKLVKIGDVAVFNTPTVELAGGNIMTPYADDLVSCIVLLLAMEQLKDKKVKNDLYFVFSVQEEVGLRGAMTAAYHIDPYMGIAVDVCSTGDTPSTTVKMAVKVGEGPTVKIKDGSLICNPQAVAHMRKAADEAGVKYQDEILLSGGTDSGAMQRTRGGVYSGCISIPTRHIHSPAEIYNKKDVEEAGRLLAQCALNEL</sequence>
<keyword evidence="3" id="KW-0645">Protease</keyword>
<keyword evidence="2" id="KW-0031">Aminopeptidase</keyword>